<evidence type="ECO:0000256" key="5">
    <source>
        <dbReference type="ARBA" id="ARBA00023163"/>
    </source>
</evidence>
<gene>
    <name evidence="10" type="ORF">JOC27_001833</name>
</gene>
<proteinExistence type="predicted"/>
<feature type="domain" description="Response regulatory" evidence="8">
    <location>
        <begin position="5"/>
        <end position="120"/>
    </location>
</feature>
<dbReference type="SUPFAM" id="SSF46894">
    <property type="entry name" value="C-terminal effector domain of the bipartite response regulators"/>
    <property type="match status" value="1"/>
</dbReference>
<evidence type="ECO:0000256" key="2">
    <source>
        <dbReference type="ARBA" id="ARBA00023012"/>
    </source>
</evidence>
<dbReference type="PROSITE" id="PS50110">
    <property type="entry name" value="RESPONSE_REGULATORY"/>
    <property type="match status" value="1"/>
</dbReference>
<dbReference type="InterPro" id="IPR011006">
    <property type="entry name" value="CheY-like_superfamily"/>
</dbReference>
<dbReference type="PANTHER" id="PTHR48111:SF54">
    <property type="entry name" value="STAGE 0 SPORULATION PROTEIN A HOMOLOG"/>
    <property type="match status" value="1"/>
</dbReference>
<dbReference type="Gene3D" id="6.10.250.690">
    <property type="match status" value="1"/>
</dbReference>
<evidence type="ECO:0000256" key="3">
    <source>
        <dbReference type="ARBA" id="ARBA00023015"/>
    </source>
</evidence>
<dbReference type="Gene3D" id="3.40.50.2300">
    <property type="match status" value="1"/>
</dbReference>
<evidence type="ECO:0000256" key="6">
    <source>
        <dbReference type="PROSITE-ProRule" id="PRU00169"/>
    </source>
</evidence>
<dbReference type="InterPro" id="IPR001867">
    <property type="entry name" value="OmpR/PhoB-type_DNA-bd"/>
</dbReference>
<evidence type="ECO:0000259" key="9">
    <source>
        <dbReference type="PROSITE" id="PS51755"/>
    </source>
</evidence>
<keyword evidence="3" id="KW-0805">Transcription regulation</keyword>
<evidence type="ECO:0000256" key="7">
    <source>
        <dbReference type="PROSITE-ProRule" id="PRU01091"/>
    </source>
</evidence>
<feature type="DNA-binding region" description="OmpR/PhoB-type" evidence="7">
    <location>
        <begin position="132"/>
        <end position="231"/>
    </location>
</feature>
<dbReference type="GO" id="GO:0003677">
    <property type="term" value="F:DNA binding"/>
    <property type="evidence" value="ECO:0007669"/>
    <property type="project" value="UniProtKB-KW"/>
</dbReference>
<dbReference type="Pfam" id="PF00486">
    <property type="entry name" value="Trans_reg_C"/>
    <property type="match status" value="1"/>
</dbReference>
<evidence type="ECO:0000256" key="4">
    <source>
        <dbReference type="ARBA" id="ARBA00023125"/>
    </source>
</evidence>
<dbReference type="PANTHER" id="PTHR48111">
    <property type="entry name" value="REGULATOR OF RPOS"/>
    <property type="match status" value="1"/>
</dbReference>
<dbReference type="SMART" id="SM00448">
    <property type="entry name" value="REC"/>
    <property type="match status" value="1"/>
</dbReference>
<keyword evidence="2" id="KW-0902">Two-component regulatory system</keyword>
<evidence type="ECO:0000259" key="8">
    <source>
        <dbReference type="PROSITE" id="PS50110"/>
    </source>
</evidence>
<keyword evidence="4 7" id="KW-0238">DNA-binding</keyword>
<reference evidence="10 11" key="1">
    <citation type="submission" date="2021-01" db="EMBL/GenBank/DDBJ databases">
        <title>Genomic Encyclopedia of Type Strains, Phase IV (KMG-IV): sequencing the most valuable type-strain genomes for metagenomic binning, comparative biology and taxonomic classification.</title>
        <authorList>
            <person name="Goeker M."/>
        </authorList>
    </citation>
    <scope>NUCLEOTIDE SEQUENCE [LARGE SCALE GENOMIC DNA]</scope>
    <source>
        <strain evidence="10 11">DSM 100968</strain>
    </source>
</reference>
<accession>A0ABS2QA99</accession>
<dbReference type="InterPro" id="IPR036388">
    <property type="entry name" value="WH-like_DNA-bd_sf"/>
</dbReference>
<dbReference type="CDD" id="cd17574">
    <property type="entry name" value="REC_OmpR"/>
    <property type="match status" value="1"/>
</dbReference>
<keyword evidence="5" id="KW-0804">Transcription</keyword>
<evidence type="ECO:0000313" key="10">
    <source>
        <dbReference type="EMBL" id="MBM7658380.1"/>
    </source>
</evidence>
<dbReference type="RefSeq" id="WP_205006946.1">
    <property type="nucleotide sequence ID" value="NZ_CBCRXA010000011.1"/>
</dbReference>
<evidence type="ECO:0000313" key="11">
    <source>
        <dbReference type="Proteomes" id="UP000823201"/>
    </source>
</evidence>
<dbReference type="Gene3D" id="1.10.10.10">
    <property type="entry name" value="Winged helix-like DNA-binding domain superfamily/Winged helix DNA-binding domain"/>
    <property type="match status" value="1"/>
</dbReference>
<sequence>MAKDKILVLEDELSIRSFIVLNLKYADFEVYEAGRGEEALQLLKEHPDIRIALLDVMLEGLSGFEVCKKIRESGMKTGIIILTARVQESDKIHGLTIGADDYMTKPFSPAEMVARVQSLLRRLNNNDSSEQPEALVTGIFKLTVEDELFYKNDEPIDLTPTEFELIRTLMNNENQLLSRNQLIDAVWGENFVGDPKIIDVNIRRLRQKIEDDPAQPKYIKTHWGRGYIWSGLGE</sequence>
<dbReference type="SUPFAM" id="SSF52172">
    <property type="entry name" value="CheY-like"/>
    <property type="match status" value="1"/>
</dbReference>
<dbReference type="CDD" id="cd00383">
    <property type="entry name" value="trans_reg_C"/>
    <property type="match status" value="1"/>
</dbReference>
<dbReference type="InterPro" id="IPR001789">
    <property type="entry name" value="Sig_transdc_resp-reg_receiver"/>
</dbReference>
<evidence type="ECO:0000256" key="1">
    <source>
        <dbReference type="ARBA" id="ARBA00022553"/>
    </source>
</evidence>
<dbReference type="EMBL" id="JAFBEV010000016">
    <property type="protein sequence ID" value="MBM7658380.1"/>
    <property type="molecule type" value="Genomic_DNA"/>
</dbReference>
<organism evidence="10 11">
    <name type="scientific">Sporolactobacillus spathodeae</name>
    <dbReference type="NCBI Taxonomy" id="1465502"/>
    <lineage>
        <taxon>Bacteria</taxon>
        <taxon>Bacillati</taxon>
        <taxon>Bacillota</taxon>
        <taxon>Bacilli</taxon>
        <taxon>Bacillales</taxon>
        <taxon>Sporolactobacillaceae</taxon>
        <taxon>Sporolactobacillus</taxon>
    </lineage>
</organism>
<keyword evidence="1 6" id="KW-0597">Phosphoprotein</keyword>
<feature type="domain" description="OmpR/PhoB-type" evidence="9">
    <location>
        <begin position="132"/>
        <end position="231"/>
    </location>
</feature>
<keyword evidence="11" id="KW-1185">Reference proteome</keyword>
<name>A0ABS2QA99_9BACL</name>
<dbReference type="SMART" id="SM00862">
    <property type="entry name" value="Trans_reg_C"/>
    <property type="match status" value="1"/>
</dbReference>
<comment type="caution">
    <text evidence="10">The sequence shown here is derived from an EMBL/GenBank/DDBJ whole genome shotgun (WGS) entry which is preliminary data.</text>
</comment>
<dbReference type="InterPro" id="IPR039420">
    <property type="entry name" value="WalR-like"/>
</dbReference>
<dbReference type="InterPro" id="IPR016032">
    <property type="entry name" value="Sig_transdc_resp-reg_C-effctor"/>
</dbReference>
<dbReference type="Pfam" id="PF00072">
    <property type="entry name" value="Response_reg"/>
    <property type="match status" value="1"/>
</dbReference>
<protein>
    <submittedName>
        <fullName evidence="10">DNA-binding response OmpR family regulator</fullName>
    </submittedName>
</protein>
<feature type="modified residue" description="4-aspartylphosphate" evidence="6">
    <location>
        <position position="55"/>
    </location>
</feature>
<dbReference type="Proteomes" id="UP000823201">
    <property type="component" value="Unassembled WGS sequence"/>
</dbReference>
<dbReference type="PROSITE" id="PS51755">
    <property type="entry name" value="OMPR_PHOB"/>
    <property type="match status" value="1"/>
</dbReference>